<keyword evidence="5" id="KW-1185">Reference proteome</keyword>
<dbReference type="PANTHER" id="PTHR43308:SF5">
    <property type="entry name" value="S-LAYER PROTEIN _ PEPTIDOGLYCAN ENDO-BETA-N-ACETYLGLUCOSAMINIDASE"/>
    <property type="match status" value="1"/>
</dbReference>
<evidence type="ECO:0000256" key="1">
    <source>
        <dbReference type="ARBA" id="ARBA00022737"/>
    </source>
</evidence>
<comment type="caution">
    <text evidence="4">The sequence shown here is derived from an EMBL/GenBank/DDBJ whole genome shotgun (WGS) entry which is preliminary data.</text>
</comment>
<feature type="chain" id="PRO_5046352601" evidence="2">
    <location>
        <begin position="30"/>
        <end position="657"/>
    </location>
</feature>
<keyword evidence="1" id="KW-0677">Repeat</keyword>
<evidence type="ECO:0000313" key="4">
    <source>
        <dbReference type="EMBL" id="MDQ0286116.1"/>
    </source>
</evidence>
<evidence type="ECO:0000313" key="5">
    <source>
        <dbReference type="Proteomes" id="UP001225644"/>
    </source>
</evidence>
<dbReference type="PROSITE" id="PS51272">
    <property type="entry name" value="SLH"/>
    <property type="match status" value="2"/>
</dbReference>
<organism evidence="4 5">
    <name type="scientific">Desulfofundulus luciae</name>
    <dbReference type="NCBI Taxonomy" id="74702"/>
    <lineage>
        <taxon>Bacteria</taxon>
        <taxon>Bacillati</taxon>
        <taxon>Bacillota</taxon>
        <taxon>Clostridia</taxon>
        <taxon>Eubacteriales</taxon>
        <taxon>Peptococcaceae</taxon>
        <taxon>Desulfofundulus</taxon>
    </lineage>
</organism>
<accession>A0ABU0B2H6</accession>
<keyword evidence="2" id="KW-0732">Signal</keyword>
<dbReference type="InterPro" id="IPR001119">
    <property type="entry name" value="SLH_dom"/>
</dbReference>
<feature type="domain" description="SLH" evidence="3">
    <location>
        <begin position="153"/>
        <end position="216"/>
    </location>
</feature>
<sequence>MPMKLRLTSLLSAVVVLLSGLFSGNAALAAGGPFKDIRGHWAEKVMLEMNAYDIVHGYPGEEFRPNNNVTLLEAVVMILNTLGLNEKAGGANLSGLQFHPSVTWGKGHLALAVEKGMLTRQGLPQIANRRLASRVEVAALVCLALGLTPDSSYVTFFDTGEIPEKYRGYVGAVVKHNIMRGMPGNMFLPNEPVTRAQLCAILSRLIDQKLVPPPAPMNLVVGRVASIDMDKQKVVLRNLEGEKTVYLPVDMTVFTASGTTTLGSLNTGDRLKCITDGQYRVRYASLVEGSASIKTTVEGVVVSFARGSRGYSLTLETSEGNRLTYPVEDDARLIRAGREIAASAVVENDYVEIGLDENNRIVRIEVYAPERISGTVVEAGSSTLTLKRQGKETEYKVNPRVQVTRNFIRGMSYGELKRGDRVEVVVMNKTIFQINLLSDVLTGQSGMVSRVHSKAIYLYVGDEEKRYELDERVEVIKDGRPVSLDELRRGDYVNFEVDSRGYIITIEVLDEKKGDFEGTLKYFVLYPRPWVTIVTTGGLEMEYEVSTSATVLRDGDKINLSDIVPGSRISIRVEDGRVTEIEVLDDQNLTVQCRVSSVNQERRRVTLEINSRYFTYSLASRATILDRNGKLVALEDVKGYQVEVRLKDGEIDSITVL</sequence>
<evidence type="ECO:0000256" key="2">
    <source>
        <dbReference type="SAM" id="SignalP"/>
    </source>
</evidence>
<dbReference type="EMBL" id="JAUSUX010000007">
    <property type="protein sequence ID" value="MDQ0286116.1"/>
    <property type="molecule type" value="Genomic_DNA"/>
</dbReference>
<name>A0ABU0B2H6_9FIRM</name>
<gene>
    <name evidence="4" type="ORF">J2Z49_001222</name>
</gene>
<proteinExistence type="predicted"/>
<dbReference type="Pfam" id="PF00395">
    <property type="entry name" value="SLH"/>
    <property type="match status" value="2"/>
</dbReference>
<reference evidence="4 5" key="1">
    <citation type="submission" date="2023-07" db="EMBL/GenBank/DDBJ databases">
        <title>Genomic Encyclopedia of Type Strains, Phase IV (KMG-IV): sequencing the most valuable type-strain genomes for metagenomic binning, comparative biology and taxonomic classification.</title>
        <authorList>
            <person name="Goeker M."/>
        </authorList>
    </citation>
    <scope>NUCLEOTIDE SEQUENCE [LARGE SCALE GENOMIC DNA]</scope>
    <source>
        <strain evidence="4 5">DSM 12396</strain>
    </source>
</reference>
<protein>
    <submittedName>
        <fullName evidence="4">Uncharacterized protein YuzE/predicted RNA-binding protein</fullName>
    </submittedName>
</protein>
<dbReference type="InterPro" id="IPR051465">
    <property type="entry name" value="Cell_Envelope_Struct_Comp"/>
</dbReference>
<dbReference type="PANTHER" id="PTHR43308">
    <property type="entry name" value="OUTER MEMBRANE PROTEIN ALPHA-RELATED"/>
    <property type="match status" value="1"/>
</dbReference>
<evidence type="ECO:0000259" key="3">
    <source>
        <dbReference type="PROSITE" id="PS51272"/>
    </source>
</evidence>
<feature type="domain" description="SLH" evidence="3">
    <location>
        <begin position="29"/>
        <end position="92"/>
    </location>
</feature>
<feature type="signal peptide" evidence="2">
    <location>
        <begin position="1"/>
        <end position="29"/>
    </location>
</feature>
<dbReference type="Proteomes" id="UP001225644">
    <property type="component" value="Unassembled WGS sequence"/>
</dbReference>